<dbReference type="STRING" id="407821.A0A087UGC1"/>
<feature type="non-terminal residue" evidence="7">
    <location>
        <position position="127"/>
    </location>
</feature>
<evidence type="ECO:0000256" key="1">
    <source>
        <dbReference type="ARBA" id="ARBA00004123"/>
    </source>
</evidence>
<name>A0A087UGC1_STEMI</name>
<dbReference type="PANTHER" id="PTHR13316">
    <property type="entry name" value="ZINC FINGER, CCHC DOMAIN CONTAINING 8"/>
    <property type="match status" value="1"/>
</dbReference>
<evidence type="ECO:0000256" key="5">
    <source>
        <dbReference type="ARBA" id="ARBA00023242"/>
    </source>
</evidence>
<keyword evidence="5" id="KW-0539">Nucleus</keyword>
<evidence type="ECO:0000256" key="2">
    <source>
        <dbReference type="ARBA" id="ARBA00022723"/>
    </source>
</evidence>
<evidence type="ECO:0000313" key="7">
    <source>
        <dbReference type="EMBL" id="KFM76410.1"/>
    </source>
</evidence>
<dbReference type="OrthoDB" id="8026949at2759"/>
<dbReference type="AlphaFoldDB" id="A0A087UGC1"/>
<dbReference type="EMBL" id="KK119688">
    <property type="protein sequence ID" value="KFM76410.1"/>
    <property type="molecule type" value="Genomic_DNA"/>
</dbReference>
<dbReference type="GO" id="GO:0008270">
    <property type="term" value="F:zinc ion binding"/>
    <property type="evidence" value="ECO:0007669"/>
    <property type="project" value="UniProtKB-KW"/>
</dbReference>
<dbReference type="InterPro" id="IPR052115">
    <property type="entry name" value="NEXT_complex_subunit_ZCCHC8"/>
</dbReference>
<proteinExistence type="predicted"/>
<dbReference type="GO" id="GO:0071013">
    <property type="term" value="C:catalytic step 2 spliceosome"/>
    <property type="evidence" value="ECO:0007669"/>
    <property type="project" value="TreeGrafter"/>
</dbReference>
<sequence>MKKCPEKLDRMRIAANKKDLTVTLTNRYHEEERKNLIQPGCLSSELREAMGLKSNQLPQYIYHMRIIGYPPGWMKEAVLETSGLSLYDSDGKISSEEETSSVNGIQYDASKFVNYPGFNSPVPDNYT</sequence>
<dbReference type="SMART" id="SM00581">
    <property type="entry name" value="PSP"/>
    <property type="match status" value="1"/>
</dbReference>
<protein>
    <submittedName>
        <fullName evidence="7">Zinc finger CCHC domain-containing protein 8</fullName>
    </submittedName>
</protein>
<dbReference type="PANTHER" id="PTHR13316:SF0">
    <property type="entry name" value="ZINC FINGER CCHC DOMAIN-CONTAINING PROTEIN 8"/>
    <property type="match status" value="1"/>
</dbReference>
<keyword evidence="4" id="KW-0862">Zinc</keyword>
<reference evidence="7 8" key="1">
    <citation type="submission" date="2013-11" db="EMBL/GenBank/DDBJ databases">
        <title>Genome sequencing of Stegodyphus mimosarum.</title>
        <authorList>
            <person name="Bechsgaard J."/>
        </authorList>
    </citation>
    <scope>NUCLEOTIDE SEQUENCE [LARGE SCALE GENOMIC DNA]</scope>
</reference>
<feature type="domain" description="PSP proline-rich" evidence="6">
    <location>
        <begin position="34"/>
        <end position="86"/>
    </location>
</feature>
<organism evidence="7 8">
    <name type="scientific">Stegodyphus mimosarum</name>
    <name type="common">African social velvet spider</name>
    <dbReference type="NCBI Taxonomy" id="407821"/>
    <lineage>
        <taxon>Eukaryota</taxon>
        <taxon>Metazoa</taxon>
        <taxon>Ecdysozoa</taxon>
        <taxon>Arthropoda</taxon>
        <taxon>Chelicerata</taxon>
        <taxon>Arachnida</taxon>
        <taxon>Araneae</taxon>
        <taxon>Araneomorphae</taxon>
        <taxon>Entelegynae</taxon>
        <taxon>Eresoidea</taxon>
        <taxon>Eresidae</taxon>
        <taxon>Stegodyphus</taxon>
    </lineage>
</organism>
<keyword evidence="2" id="KW-0479">Metal-binding</keyword>
<evidence type="ECO:0000256" key="4">
    <source>
        <dbReference type="ARBA" id="ARBA00022833"/>
    </source>
</evidence>
<keyword evidence="8" id="KW-1185">Reference proteome</keyword>
<gene>
    <name evidence="7" type="ORF">X975_15608</name>
</gene>
<evidence type="ECO:0000313" key="8">
    <source>
        <dbReference type="Proteomes" id="UP000054359"/>
    </source>
</evidence>
<evidence type="ECO:0000259" key="6">
    <source>
        <dbReference type="SMART" id="SM00581"/>
    </source>
</evidence>
<evidence type="ECO:0000256" key="3">
    <source>
        <dbReference type="ARBA" id="ARBA00022771"/>
    </source>
</evidence>
<dbReference type="Proteomes" id="UP000054359">
    <property type="component" value="Unassembled WGS sequence"/>
</dbReference>
<dbReference type="Pfam" id="PF04046">
    <property type="entry name" value="PSP"/>
    <property type="match status" value="1"/>
</dbReference>
<dbReference type="GO" id="GO:0003723">
    <property type="term" value="F:RNA binding"/>
    <property type="evidence" value="ECO:0007669"/>
    <property type="project" value="TreeGrafter"/>
</dbReference>
<comment type="subcellular location">
    <subcellularLocation>
        <location evidence="1">Nucleus</location>
    </subcellularLocation>
</comment>
<dbReference type="InterPro" id="IPR006568">
    <property type="entry name" value="PSP_pro-rich"/>
</dbReference>
<accession>A0A087UGC1</accession>
<keyword evidence="3" id="KW-0863">Zinc-finger</keyword>